<evidence type="ECO:0000256" key="1">
    <source>
        <dbReference type="SAM" id="SignalP"/>
    </source>
</evidence>
<dbReference type="Gene3D" id="2.40.128.110">
    <property type="entry name" value="Lipid/polyisoprenoid-binding, YceI-like"/>
    <property type="match status" value="1"/>
</dbReference>
<evidence type="ECO:0000313" key="3">
    <source>
        <dbReference type="Proteomes" id="UP001447842"/>
    </source>
</evidence>
<dbReference type="Proteomes" id="UP001447842">
    <property type="component" value="Chromosome"/>
</dbReference>
<sequence length="181" mass="19833">MKAIWFLMVVMQTVWAAGSIEVNGTSSLHDWKLASESVRVYMVQENGRVDTLQVALVIETLKSGNEALDNDAYEAFGVDRECPVLFTLRAQKEDGSLEGVMRIGSHETQVAATPDRMEDGVISGTFKTKMSRFGITPPSLFAGMMTVDDTVGIRYTLSDDGVPMPPVLLRCLFPPQQGMAP</sequence>
<reference evidence="2 3" key="1">
    <citation type="submission" date="2024-03" db="EMBL/GenBank/DDBJ databases">
        <title>Sulfurimonas sp. HSL3-1.</title>
        <authorList>
            <person name="Wang S."/>
        </authorList>
    </citation>
    <scope>NUCLEOTIDE SEQUENCE [LARGE SCALE GENOMIC DNA]</scope>
    <source>
        <strain evidence="2 3">HSL3-1</strain>
    </source>
</reference>
<feature type="signal peptide" evidence="1">
    <location>
        <begin position="1"/>
        <end position="16"/>
    </location>
</feature>
<name>A0ABZ3H767_9BACT</name>
<dbReference type="InterPro" id="IPR036761">
    <property type="entry name" value="TTHA0802/YceI-like_sf"/>
</dbReference>
<accession>A0ABZ3H767</accession>
<feature type="chain" id="PRO_5046489239" description="Lipid/polyisoprenoid-binding YceI-like domain-containing protein" evidence="1">
    <location>
        <begin position="17"/>
        <end position="181"/>
    </location>
</feature>
<evidence type="ECO:0008006" key="4">
    <source>
        <dbReference type="Google" id="ProtNLM"/>
    </source>
</evidence>
<keyword evidence="1" id="KW-0732">Signal</keyword>
<proteinExistence type="predicted"/>
<gene>
    <name evidence="2" type="ORF">WCY31_08925</name>
</gene>
<dbReference type="RefSeq" id="WP_345972111.1">
    <property type="nucleotide sequence ID" value="NZ_CP147920.1"/>
</dbReference>
<protein>
    <recommendedName>
        <fullName evidence="4">Lipid/polyisoprenoid-binding YceI-like domain-containing protein</fullName>
    </recommendedName>
</protein>
<dbReference type="EMBL" id="CP147920">
    <property type="protein sequence ID" value="XAU14373.1"/>
    <property type="molecule type" value="Genomic_DNA"/>
</dbReference>
<keyword evidence="3" id="KW-1185">Reference proteome</keyword>
<evidence type="ECO:0000313" key="2">
    <source>
        <dbReference type="EMBL" id="XAU14373.1"/>
    </source>
</evidence>
<organism evidence="2 3">
    <name type="scientific">Sulfurimonas diazotrophicus</name>
    <dbReference type="NCBI Taxonomy" id="3131939"/>
    <lineage>
        <taxon>Bacteria</taxon>
        <taxon>Pseudomonadati</taxon>
        <taxon>Campylobacterota</taxon>
        <taxon>Epsilonproteobacteria</taxon>
        <taxon>Campylobacterales</taxon>
        <taxon>Sulfurimonadaceae</taxon>
        <taxon>Sulfurimonas</taxon>
    </lineage>
</organism>